<dbReference type="InterPro" id="IPR001254">
    <property type="entry name" value="Trypsin_dom"/>
</dbReference>
<dbReference type="PROSITE" id="PS00134">
    <property type="entry name" value="TRYPSIN_HIS"/>
    <property type="match status" value="1"/>
</dbReference>
<evidence type="ECO:0000256" key="2">
    <source>
        <dbReference type="ARBA" id="ARBA00022729"/>
    </source>
</evidence>
<dbReference type="AlphaFoldDB" id="G9F9H6"/>
<accession>G9F9H6</accession>
<evidence type="ECO:0000256" key="5">
    <source>
        <dbReference type="ARBA" id="ARBA00023157"/>
    </source>
</evidence>
<dbReference type="SUPFAM" id="SSF50494">
    <property type="entry name" value="Trypsin-like serine proteases"/>
    <property type="match status" value="1"/>
</dbReference>
<feature type="chain" id="PRO_5023975268" description="CLIP domain-containing serine protease" evidence="8">
    <location>
        <begin position="27"/>
        <end position="457"/>
    </location>
</feature>
<evidence type="ECO:0000259" key="9">
    <source>
        <dbReference type="PROSITE" id="PS50240"/>
    </source>
</evidence>
<dbReference type="EMBL" id="JN033721">
    <property type="protein sequence ID" value="AEW46874.1"/>
    <property type="molecule type" value="mRNA"/>
</dbReference>
<evidence type="ECO:0000256" key="8">
    <source>
        <dbReference type="RuleBase" id="RU366078"/>
    </source>
</evidence>
<comment type="subcellular location">
    <subcellularLocation>
        <location evidence="8">Secreted</location>
    </subcellularLocation>
</comment>
<dbReference type="GO" id="GO:0005576">
    <property type="term" value="C:extracellular region"/>
    <property type="evidence" value="ECO:0007669"/>
    <property type="project" value="UniProtKB-SubCell"/>
</dbReference>
<dbReference type="Gene3D" id="2.40.10.10">
    <property type="entry name" value="Trypsin-like serine proteases"/>
    <property type="match status" value="2"/>
</dbReference>
<dbReference type="InterPro" id="IPR051487">
    <property type="entry name" value="Ser/Thr_Proteases_Immune/Dev"/>
</dbReference>
<dbReference type="GO" id="GO:0006508">
    <property type="term" value="P:proteolysis"/>
    <property type="evidence" value="ECO:0007669"/>
    <property type="project" value="UniProtKB-KW"/>
</dbReference>
<keyword evidence="1 8" id="KW-0645">Protease</keyword>
<keyword evidence="6" id="KW-0325">Glycoprotein</keyword>
<evidence type="ECO:0000256" key="6">
    <source>
        <dbReference type="ARBA" id="ARBA00023180"/>
    </source>
</evidence>
<dbReference type="InterPro" id="IPR001314">
    <property type="entry name" value="Peptidase_S1A"/>
</dbReference>
<comment type="domain">
    <text evidence="8">The clip domain consists of 35-55 residues which are 'knitted' together usually by 3 conserved disulfide bonds forming a clip-like compact structure.</text>
</comment>
<dbReference type="FunFam" id="2.40.10.10:FF:000028">
    <property type="entry name" value="Serine protease easter"/>
    <property type="match status" value="1"/>
</dbReference>
<dbReference type="Pfam" id="PF00089">
    <property type="entry name" value="Trypsin"/>
    <property type="match status" value="1"/>
</dbReference>
<keyword evidence="5" id="KW-1015">Disulfide bond</keyword>
<dbReference type="GO" id="GO:0004252">
    <property type="term" value="F:serine-type endopeptidase activity"/>
    <property type="evidence" value="ECO:0007669"/>
    <property type="project" value="UniProtKB-UniRule"/>
</dbReference>
<evidence type="ECO:0000256" key="4">
    <source>
        <dbReference type="ARBA" id="ARBA00022825"/>
    </source>
</evidence>
<dbReference type="SMART" id="SM00680">
    <property type="entry name" value="CLIP"/>
    <property type="match status" value="3"/>
</dbReference>
<comment type="similarity">
    <text evidence="7 8">Belongs to the peptidase S1 family. CLIP subfamily.</text>
</comment>
<feature type="signal peptide" evidence="8">
    <location>
        <begin position="1"/>
        <end position="26"/>
    </location>
</feature>
<dbReference type="InterPro" id="IPR043504">
    <property type="entry name" value="Peptidase_S1_PA_chymotrypsin"/>
</dbReference>
<dbReference type="Gene3D" id="3.30.1640.30">
    <property type="match status" value="2"/>
</dbReference>
<dbReference type="Pfam" id="PF12032">
    <property type="entry name" value="CLIP"/>
    <property type="match status" value="2"/>
</dbReference>
<keyword evidence="4 8" id="KW-0720">Serine protease</keyword>
<feature type="domain" description="Peptidase S1" evidence="9">
    <location>
        <begin position="193"/>
        <end position="456"/>
    </location>
</feature>
<evidence type="ECO:0000256" key="1">
    <source>
        <dbReference type="ARBA" id="ARBA00022670"/>
    </source>
</evidence>
<protein>
    <recommendedName>
        <fullName evidence="8">CLIP domain-containing serine protease</fullName>
        <ecNumber evidence="8">3.4.21.-</ecNumber>
    </recommendedName>
</protein>
<sequence length="457" mass="51308">MKTVKLPMRRSWILWVTLLLCAVVNAQNSNRCKTPLGEDGVCQRYQDCPKLNNIAMKPDKSCEEYKHLWDSRCPEKSDLFCCPEPECYTPLGDDGVCKRIQDCNILNKFATQPNKSCEVYKHLWDSRCPEKSDLFCCPEPECYTPDGIPGQYANFRDCLELRGESQDINFALNSQSMIGYFVVCCGLWPRPAIVRGNCINMNTAFPPDIETLCCGIEATAGNKIIEQPWLAILNYQNQKRLCAGSLISSKYVLTAAHCTITVPISVTLGEYNRNTTTDCIYDKDCAEDPVTIKIEHILNHHKYDPTDRAYRNDISLIRLEKSVPYTDFIRPICLPLGEPEDVGISTNPKLTTAGWGMSDSMAAFDVKFKVNLPLVDLAVCTASLDLPLYRQICAGGVKNNDSCSGDFGGPLMYKTTKGRNHIVGILNFGSKTCGDGQPSVYTRVSRYNAWIYRKIRP</sequence>
<name>G9F9H6_CHISP</name>
<organism evidence="10">
    <name type="scientific">Chilo suppressalis</name>
    <name type="common">Asiatic rice borer moth</name>
    <dbReference type="NCBI Taxonomy" id="168631"/>
    <lineage>
        <taxon>Eukaryota</taxon>
        <taxon>Metazoa</taxon>
        <taxon>Ecdysozoa</taxon>
        <taxon>Arthropoda</taxon>
        <taxon>Hexapoda</taxon>
        <taxon>Insecta</taxon>
        <taxon>Pterygota</taxon>
        <taxon>Neoptera</taxon>
        <taxon>Endopterygota</taxon>
        <taxon>Lepidoptera</taxon>
        <taxon>Glossata</taxon>
        <taxon>Ditrysia</taxon>
        <taxon>Pyraloidea</taxon>
        <taxon>Crambidae</taxon>
        <taxon>Crambinae</taxon>
        <taxon>Chilo</taxon>
    </lineage>
</organism>
<dbReference type="EC" id="3.4.21.-" evidence="8"/>
<proteinExistence type="evidence at transcript level"/>
<dbReference type="SMART" id="SM00020">
    <property type="entry name" value="Tryp_SPc"/>
    <property type="match status" value="1"/>
</dbReference>
<dbReference type="InterPro" id="IPR022700">
    <property type="entry name" value="CLIP"/>
</dbReference>
<dbReference type="PANTHER" id="PTHR24256">
    <property type="entry name" value="TRYPTASE-RELATED"/>
    <property type="match status" value="1"/>
</dbReference>
<dbReference type="PRINTS" id="PR00722">
    <property type="entry name" value="CHYMOTRYPSIN"/>
</dbReference>
<dbReference type="OrthoDB" id="9981647at2759"/>
<evidence type="ECO:0000313" key="10">
    <source>
        <dbReference type="EMBL" id="AEW46874.1"/>
    </source>
</evidence>
<keyword evidence="2 8" id="KW-0732">Signal</keyword>
<dbReference type="InterPro" id="IPR018114">
    <property type="entry name" value="TRYPSIN_HIS"/>
</dbReference>
<keyword evidence="8" id="KW-0964">Secreted</keyword>
<evidence type="ECO:0000256" key="3">
    <source>
        <dbReference type="ARBA" id="ARBA00022801"/>
    </source>
</evidence>
<evidence type="ECO:0000256" key="7">
    <source>
        <dbReference type="ARBA" id="ARBA00024195"/>
    </source>
</evidence>
<dbReference type="InterPro" id="IPR009003">
    <property type="entry name" value="Peptidase_S1_PA"/>
</dbReference>
<keyword evidence="3 8" id="KW-0378">Hydrolase</keyword>
<reference evidence="10" key="1">
    <citation type="submission" date="2011-05" db="EMBL/GenBank/DDBJ databases">
        <title>Identification of the putative seminal fluid protein genes in rice striped stem borer, Chilo suppressalis Walker (Lepidoptera Pyralidae).</title>
        <authorList>
            <person name="Wan P."/>
            <person name="Ge Z."/>
            <person name="Li G."/>
        </authorList>
    </citation>
    <scope>NUCLEOTIDE SEQUENCE</scope>
</reference>
<dbReference type="CDD" id="cd00190">
    <property type="entry name" value="Tryp_SPc"/>
    <property type="match status" value="1"/>
</dbReference>
<dbReference type="InterPro" id="IPR038565">
    <property type="entry name" value="CLIP_sf"/>
</dbReference>
<dbReference type="PROSITE" id="PS50240">
    <property type="entry name" value="TRYPSIN_DOM"/>
    <property type="match status" value="1"/>
</dbReference>